<feature type="binding site" evidence="12">
    <location>
        <position position="612"/>
    </location>
    <ligand>
        <name>ATP</name>
        <dbReference type="ChEBI" id="CHEBI:30616"/>
    </ligand>
</feature>
<accession>A0A368QK08</accession>
<dbReference type="PANTHER" id="PTHR34590">
    <property type="entry name" value="OS03G0124300 PROTEIN-RELATED"/>
    <property type="match status" value="1"/>
</dbReference>
<keyword evidence="11" id="KW-0325">Glycoprotein</keyword>
<dbReference type="FunFam" id="3.30.200.20:FF:000645">
    <property type="entry name" value="Receptor-like protein kinase FERONIA"/>
    <property type="match status" value="1"/>
</dbReference>
<keyword evidence="10" id="KW-0472">Membrane</keyword>
<evidence type="ECO:0000256" key="2">
    <source>
        <dbReference type="ARBA" id="ARBA00022527"/>
    </source>
</evidence>
<dbReference type="InterPro" id="IPR011009">
    <property type="entry name" value="Kinase-like_dom_sf"/>
</dbReference>
<dbReference type="EMBL" id="CM003530">
    <property type="protein sequence ID" value="RCV18296.1"/>
    <property type="molecule type" value="Genomic_DNA"/>
</dbReference>
<comment type="subcellular location">
    <subcellularLocation>
        <location evidence="1">Membrane</location>
        <topology evidence="1">Single-pass type I membrane protein</topology>
    </subcellularLocation>
</comment>
<dbReference type="KEGG" id="sita:101764441"/>
<evidence type="ECO:0000256" key="1">
    <source>
        <dbReference type="ARBA" id="ARBA00004479"/>
    </source>
</evidence>
<dbReference type="FunFam" id="2.60.120.430:FF:000007">
    <property type="entry name" value="FERONIA receptor-like kinase"/>
    <property type="match status" value="1"/>
</dbReference>
<feature type="domain" description="Protein kinase" evidence="15">
    <location>
        <begin position="584"/>
        <end position="856"/>
    </location>
</feature>
<dbReference type="InterPro" id="IPR000719">
    <property type="entry name" value="Prot_kinase_dom"/>
</dbReference>
<evidence type="ECO:0000256" key="7">
    <source>
        <dbReference type="ARBA" id="ARBA00022777"/>
    </source>
</evidence>
<dbReference type="SMR" id="A0A368QK08"/>
<dbReference type="PANTHER" id="PTHR34590:SF5">
    <property type="entry name" value="OS04G0586500 PROTEIN"/>
    <property type="match status" value="1"/>
</dbReference>
<dbReference type="OrthoDB" id="1903759at2759"/>
<dbReference type="GO" id="GO:0016020">
    <property type="term" value="C:membrane"/>
    <property type="evidence" value="ECO:0007669"/>
    <property type="project" value="UniProtKB-SubCell"/>
</dbReference>
<dbReference type="AlphaFoldDB" id="A0A368QK08"/>
<dbReference type="Gene3D" id="1.10.510.10">
    <property type="entry name" value="Transferase(Phosphotransferase) domain 1"/>
    <property type="match status" value="1"/>
</dbReference>
<evidence type="ECO:0000256" key="14">
    <source>
        <dbReference type="SAM" id="SignalP"/>
    </source>
</evidence>
<dbReference type="Gene3D" id="3.30.200.20">
    <property type="entry name" value="Phosphorylase Kinase, domain 1"/>
    <property type="match status" value="1"/>
</dbReference>
<sequence>MARQTLILTLTFLTLLCIILSVAMGIDNDSTDSGQIRLCCGNPSPMVADAINRAWYSDMNSKFAPSLLESSVDAYAWYPDPGLPSAAPYITARIFTSNYTYSFRVSSGRMFLRLYFFPITYVSQDSSENFTPEYAYFGVTASNLTLLDNFNASQTALATNSGFFVLEYSVNVIAGRLDLTFSPSTHQTGSYAFINYIEIVPTPDLFTTTTPTLANGGNPNPFPIDPATGFQTMYRLNVGGQAISPQGDIDFYRQWDDDSPYIYDSGFGVSFGKDKNLSITYTPSVPNYTAPVGVYESARSMGPNAQVNLNYNLTWILPVDAGFYYLLRFHFCEIQYPKTEVNRRSFFIYINNQTAQQQMDVIAWSGGIGRTAYSDYAILTNGSGRMDLWVALHPDLSSRLTFPDALLNGLEVFKLQNDEHNSLAGLDPPLPSARNPNGALPTAIGKPGGRNSKGVAQAAAGGAAGGFAILLFACFGMCIICRCKKNVAKDYGMTGVKGNMEPRHRNVTPVPGTQEQFRPWHVTNFRKYHATFLDTVPQPDRPGDMVTMGRTNNKHLNQIECNNMPSNLCRHFTVKEIQAATNNFDETCLLGKGGFGNVYHGKLDDRVKVAIKRGNPLSQQGPHEFRTEIETLSMLRHRHLVSLIGYCNENNEMILVYDYMANGTLREHLYNTKKSPLHWKQRLEICIGTARGLHYLHTGAKQTIIHRDVKTANILLDDKLVAKVSDFGLSKASPDMDDTHVSTLVKGTFGYLDPEYFRRKQLTQKSDVYSFGVVLFEVLCARPVINTQLPEEQVSLRDWALSCLEKDVLSEIIDPHLQGEITPECFIKFAESAAQCVADRSIDRPSMSDVLSNLEVARQLQESSRDKSSGAEAMASRAKTCVDSANPAKDSTMSVAGQEVVFSDIAYAEGR</sequence>
<keyword evidence="2" id="KW-0723">Serine/threonine-protein kinase</keyword>
<evidence type="ECO:0000256" key="6">
    <source>
        <dbReference type="ARBA" id="ARBA00022741"/>
    </source>
</evidence>
<dbReference type="PROSITE" id="PS00107">
    <property type="entry name" value="PROTEIN_KINASE_ATP"/>
    <property type="match status" value="1"/>
</dbReference>
<dbReference type="PROSITE" id="PS50011">
    <property type="entry name" value="PROTEIN_KINASE_DOM"/>
    <property type="match status" value="1"/>
</dbReference>
<dbReference type="SMART" id="SM00220">
    <property type="entry name" value="S_TKc"/>
    <property type="match status" value="1"/>
</dbReference>
<keyword evidence="4" id="KW-0812">Transmembrane</keyword>
<dbReference type="Pfam" id="PF07714">
    <property type="entry name" value="PK_Tyr_Ser-Thr"/>
    <property type="match status" value="1"/>
</dbReference>
<dbReference type="InterPro" id="IPR024788">
    <property type="entry name" value="Malectin-like_Carb-bd_dom"/>
</dbReference>
<dbReference type="InterPro" id="IPR008271">
    <property type="entry name" value="Ser/Thr_kinase_AS"/>
</dbReference>
<dbReference type="GO" id="GO:0004674">
    <property type="term" value="F:protein serine/threonine kinase activity"/>
    <property type="evidence" value="ECO:0007669"/>
    <property type="project" value="UniProtKB-KW"/>
</dbReference>
<feature type="signal peptide" evidence="14">
    <location>
        <begin position="1"/>
        <end position="25"/>
    </location>
</feature>
<dbReference type="GO" id="GO:0004714">
    <property type="term" value="F:transmembrane receptor protein tyrosine kinase activity"/>
    <property type="evidence" value="ECO:0007669"/>
    <property type="project" value="InterPro"/>
</dbReference>
<evidence type="ECO:0000256" key="10">
    <source>
        <dbReference type="ARBA" id="ARBA00023136"/>
    </source>
</evidence>
<dbReference type="GO" id="GO:0010038">
    <property type="term" value="P:response to metal ion"/>
    <property type="evidence" value="ECO:0007669"/>
    <property type="project" value="UniProtKB-ARBA"/>
</dbReference>
<name>A0A368QK08_SETIT</name>
<dbReference type="Gene3D" id="2.60.120.430">
    <property type="entry name" value="Galactose-binding lectin"/>
    <property type="match status" value="2"/>
</dbReference>
<dbReference type="InterPro" id="IPR017441">
    <property type="entry name" value="Protein_kinase_ATP_BS"/>
</dbReference>
<keyword evidence="7" id="KW-0418">Kinase</keyword>
<dbReference type="FunFam" id="2.60.120.430:FF:000003">
    <property type="entry name" value="FERONIA receptor-like kinase"/>
    <property type="match status" value="1"/>
</dbReference>
<evidence type="ECO:0000256" key="5">
    <source>
        <dbReference type="ARBA" id="ARBA00022729"/>
    </source>
</evidence>
<keyword evidence="5 14" id="KW-0732">Signal</keyword>
<evidence type="ECO:0000259" key="15">
    <source>
        <dbReference type="PROSITE" id="PS50011"/>
    </source>
</evidence>
<organism evidence="16">
    <name type="scientific">Setaria italica</name>
    <name type="common">Foxtail millet</name>
    <name type="synonym">Panicum italicum</name>
    <dbReference type="NCBI Taxonomy" id="4555"/>
    <lineage>
        <taxon>Eukaryota</taxon>
        <taxon>Viridiplantae</taxon>
        <taxon>Streptophyta</taxon>
        <taxon>Embryophyta</taxon>
        <taxon>Tracheophyta</taxon>
        <taxon>Spermatophyta</taxon>
        <taxon>Magnoliopsida</taxon>
        <taxon>Liliopsida</taxon>
        <taxon>Poales</taxon>
        <taxon>Poaceae</taxon>
        <taxon>PACMAD clade</taxon>
        <taxon>Panicoideae</taxon>
        <taxon>Panicodae</taxon>
        <taxon>Paniceae</taxon>
        <taxon>Cenchrinae</taxon>
        <taxon>Setaria</taxon>
    </lineage>
</organism>
<feature type="region of interest" description="Disordered" evidence="13">
    <location>
        <begin position="424"/>
        <end position="452"/>
    </location>
</feature>
<keyword evidence="9" id="KW-1133">Transmembrane helix</keyword>
<feature type="chain" id="PRO_5033355219" description="Protein kinase domain-containing protein" evidence="14">
    <location>
        <begin position="26"/>
        <end position="911"/>
    </location>
</feature>
<dbReference type="EMBL" id="CM003530">
    <property type="protein sequence ID" value="RCV18295.1"/>
    <property type="molecule type" value="Genomic_DNA"/>
</dbReference>
<keyword evidence="3" id="KW-0808">Transferase</keyword>
<evidence type="ECO:0000256" key="9">
    <source>
        <dbReference type="ARBA" id="ARBA00022989"/>
    </source>
</evidence>
<reference evidence="16" key="2">
    <citation type="submission" date="2015-07" db="EMBL/GenBank/DDBJ databases">
        <authorList>
            <person name="Noorani M."/>
        </authorList>
    </citation>
    <scope>NUCLEOTIDE SEQUENCE</scope>
    <source>
        <strain evidence="16">Yugu1</strain>
    </source>
</reference>
<dbReference type="InterPro" id="IPR001245">
    <property type="entry name" value="Ser-Thr/Tyr_kinase_cat_dom"/>
</dbReference>
<keyword evidence="8 12" id="KW-0067">ATP-binding</keyword>
<evidence type="ECO:0000256" key="8">
    <source>
        <dbReference type="ARBA" id="ARBA00022840"/>
    </source>
</evidence>
<evidence type="ECO:0000256" key="4">
    <source>
        <dbReference type="ARBA" id="ARBA00022692"/>
    </source>
</evidence>
<dbReference type="FunFam" id="1.10.510.10:FF:000252">
    <property type="entry name" value="Receptor-like protein kinase FERONIA"/>
    <property type="match status" value="1"/>
</dbReference>
<evidence type="ECO:0000256" key="3">
    <source>
        <dbReference type="ARBA" id="ARBA00022679"/>
    </source>
</evidence>
<dbReference type="PROSITE" id="PS00108">
    <property type="entry name" value="PROTEIN_KINASE_ST"/>
    <property type="match status" value="1"/>
</dbReference>
<reference evidence="16" key="1">
    <citation type="journal article" date="2012" name="Nat. Biotechnol.">
        <title>Reference genome sequence of the model plant Setaria.</title>
        <authorList>
            <person name="Bennetzen J.L."/>
            <person name="Schmutz J."/>
            <person name="Wang H."/>
            <person name="Percifield R."/>
            <person name="Hawkins J."/>
            <person name="Pontaroli A.C."/>
            <person name="Estep M."/>
            <person name="Feng L."/>
            <person name="Vaughn J.N."/>
            <person name="Grimwood J."/>
            <person name="Jenkins J."/>
            <person name="Barry K."/>
            <person name="Lindquist E."/>
            <person name="Hellsten U."/>
            <person name="Deshpande S."/>
            <person name="Wang X."/>
            <person name="Wu X."/>
            <person name="Mitros T."/>
            <person name="Triplett J."/>
            <person name="Yang X."/>
            <person name="Ye C.Y."/>
            <person name="Mauro-Herrera M."/>
            <person name="Wang L."/>
            <person name="Li P."/>
            <person name="Sharma M."/>
            <person name="Sharma R."/>
            <person name="Ronald P.C."/>
            <person name="Panaud O."/>
            <person name="Kellogg E.A."/>
            <person name="Brutnell T.P."/>
            <person name="Doust A.N."/>
            <person name="Tuskan G.A."/>
            <person name="Rokhsar D."/>
            <person name="Devos K.M."/>
        </authorList>
    </citation>
    <scope>NUCLEOTIDE SEQUENCE [LARGE SCALE GENOMIC DNA]</scope>
    <source>
        <strain evidence="16">Yugu1</strain>
    </source>
</reference>
<gene>
    <name evidence="16" type="ORF">SETIT_3G289000v2</name>
</gene>
<dbReference type="CDD" id="cd14066">
    <property type="entry name" value="STKc_IRAK"/>
    <property type="match status" value="1"/>
</dbReference>
<evidence type="ECO:0000256" key="11">
    <source>
        <dbReference type="ARBA" id="ARBA00023180"/>
    </source>
</evidence>
<evidence type="ECO:0000313" key="16">
    <source>
        <dbReference type="EMBL" id="RCV18296.1"/>
    </source>
</evidence>
<dbReference type="Pfam" id="PF12819">
    <property type="entry name" value="Malectin_like"/>
    <property type="match status" value="1"/>
</dbReference>
<evidence type="ECO:0000256" key="13">
    <source>
        <dbReference type="SAM" id="MobiDB-lite"/>
    </source>
</evidence>
<evidence type="ECO:0000256" key="12">
    <source>
        <dbReference type="PROSITE-ProRule" id="PRU10141"/>
    </source>
</evidence>
<keyword evidence="6 12" id="KW-0547">Nucleotide-binding</keyword>
<dbReference type="InterPro" id="IPR045272">
    <property type="entry name" value="ANXUR1/2-like"/>
</dbReference>
<dbReference type="GO" id="GO:0005524">
    <property type="term" value="F:ATP binding"/>
    <property type="evidence" value="ECO:0007669"/>
    <property type="project" value="UniProtKB-UniRule"/>
</dbReference>
<feature type="region of interest" description="Disordered" evidence="13">
    <location>
        <begin position="862"/>
        <end position="893"/>
    </location>
</feature>
<dbReference type="SUPFAM" id="SSF56112">
    <property type="entry name" value="Protein kinase-like (PK-like)"/>
    <property type="match status" value="1"/>
</dbReference>
<protein>
    <recommendedName>
        <fullName evidence="15">Protein kinase domain-containing protein</fullName>
    </recommendedName>
</protein>
<proteinExistence type="predicted"/>